<sequence>MSVSDEEIAFAVELFSGLGSLSTRKMMGGLCIYHDGTIFALLMSDGQLYLKGAGDFREVLESEGCRRWTYEREGAKRKPTAMPYWTMPEAGMDNPDVAVDWARRALAHL</sequence>
<accession>A0A8F6Y932</accession>
<evidence type="ECO:0000313" key="3">
    <source>
        <dbReference type="Proteomes" id="UP000825009"/>
    </source>
</evidence>
<dbReference type="AlphaFoldDB" id="A0A8F6Y932"/>
<gene>
    <name evidence="2" type="ORF">KYE46_11330</name>
</gene>
<organism evidence="2 3">
    <name type="scientific">Gymnodinialimonas ceratoperidinii</name>
    <dbReference type="NCBI Taxonomy" id="2856823"/>
    <lineage>
        <taxon>Bacteria</taxon>
        <taxon>Pseudomonadati</taxon>
        <taxon>Pseudomonadota</taxon>
        <taxon>Alphaproteobacteria</taxon>
        <taxon>Rhodobacterales</taxon>
        <taxon>Paracoccaceae</taxon>
        <taxon>Gymnodinialimonas</taxon>
    </lineage>
</organism>
<protein>
    <submittedName>
        <fullName evidence="2">TfoX/Sxy family protein</fullName>
    </submittedName>
</protein>
<proteinExistence type="predicted"/>
<dbReference type="InterPro" id="IPR007076">
    <property type="entry name" value="TfoX_N"/>
</dbReference>
<dbReference type="KEGG" id="gce:KYE46_11330"/>
<dbReference type="Pfam" id="PF04993">
    <property type="entry name" value="TfoX_N"/>
    <property type="match status" value="1"/>
</dbReference>
<dbReference type="Proteomes" id="UP000825009">
    <property type="component" value="Chromosome"/>
</dbReference>
<dbReference type="EMBL" id="CP079194">
    <property type="protein sequence ID" value="QXT38529.1"/>
    <property type="molecule type" value="Genomic_DNA"/>
</dbReference>
<feature type="domain" description="TfoX N-terminal" evidence="1">
    <location>
        <begin position="13"/>
        <end position="108"/>
    </location>
</feature>
<dbReference type="RefSeq" id="WP_219000725.1">
    <property type="nucleotide sequence ID" value="NZ_CP079194.1"/>
</dbReference>
<evidence type="ECO:0000259" key="1">
    <source>
        <dbReference type="Pfam" id="PF04993"/>
    </source>
</evidence>
<reference evidence="2 3" key="1">
    <citation type="submission" date="2021-07" db="EMBL/GenBank/DDBJ databases">
        <title>A novel Jannaschia species isolated from marine dinoflagellate Ceratoperidinium margalefii.</title>
        <authorList>
            <person name="Jiang Y."/>
            <person name="Li Z."/>
        </authorList>
    </citation>
    <scope>NUCLEOTIDE SEQUENCE [LARGE SCALE GENOMIC DNA]</scope>
    <source>
        <strain evidence="2 3">J12C1-MA-4</strain>
    </source>
</reference>
<keyword evidence="3" id="KW-1185">Reference proteome</keyword>
<evidence type="ECO:0000313" key="2">
    <source>
        <dbReference type="EMBL" id="QXT38529.1"/>
    </source>
</evidence>
<name>A0A8F6Y932_9RHOB</name>